<name>A0A7T1TAE6_9ACTN</name>
<dbReference type="InterPro" id="IPR015815">
    <property type="entry name" value="HIBADH-related"/>
</dbReference>
<comment type="similarity">
    <text evidence="1">Belongs to the HIBADH-related family.</text>
</comment>
<dbReference type="EMBL" id="CP048882">
    <property type="protein sequence ID" value="QPP09352.1"/>
    <property type="molecule type" value="Genomic_DNA"/>
</dbReference>
<feature type="domain" description="6-phosphogluconate dehydrogenase NADP-binding" evidence="5">
    <location>
        <begin position="22"/>
        <end position="180"/>
    </location>
</feature>
<keyword evidence="2" id="KW-0560">Oxidoreductase</keyword>
<keyword evidence="3" id="KW-0520">NAD</keyword>
<dbReference type="InterPro" id="IPR002204">
    <property type="entry name" value="3-OH-isobutyrate_DH-rel_CS"/>
</dbReference>
<reference evidence="8" key="1">
    <citation type="submission" date="2020-02" db="EMBL/GenBank/DDBJ databases">
        <title>Streptomyces sp. ASO4wet.</title>
        <authorList>
            <person name="Risdian C."/>
            <person name="Landwehr W."/>
            <person name="Schupp P."/>
            <person name="Wink J."/>
        </authorList>
    </citation>
    <scope>NUCLEOTIDE SEQUENCE [LARGE SCALE GENOMIC DNA]</scope>
    <source>
        <strain evidence="8">ASO4wet</strain>
    </source>
</reference>
<dbReference type="PROSITE" id="PS00895">
    <property type="entry name" value="3_HYDROXYISOBUT_DH"/>
    <property type="match status" value="1"/>
</dbReference>
<evidence type="ECO:0000256" key="1">
    <source>
        <dbReference type="ARBA" id="ARBA00009080"/>
    </source>
</evidence>
<dbReference type="Pfam" id="PF03446">
    <property type="entry name" value="NAD_binding_2"/>
    <property type="match status" value="1"/>
</dbReference>
<evidence type="ECO:0000313" key="7">
    <source>
        <dbReference type="EMBL" id="QPP09352.1"/>
    </source>
</evidence>
<evidence type="ECO:0000256" key="2">
    <source>
        <dbReference type="ARBA" id="ARBA00023002"/>
    </source>
</evidence>
<dbReference type="PIRSF" id="PIRSF000103">
    <property type="entry name" value="HIBADH"/>
    <property type="match status" value="1"/>
</dbReference>
<dbReference type="PANTHER" id="PTHR43060">
    <property type="entry name" value="3-HYDROXYISOBUTYRATE DEHYDROGENASE-LIKE 1, MITOCHONDRIAL-RELATED"/>
    <property type="match status" value="1"/>
</dbReference>
<dbReference type="InterPro" id="IPR013328">
    <property type="entry name" value="6PGD_dom2"/>
</dbReference>
<dbReference type="SUPFAM" id="SSF51735">
    <property type="entry name" value="NAD(P)-binding Rossmann-fold domains"/>
    <property type="match status" value="1"/>
</dbReference>
<dbReference type="GO" id="GO:0050661">
    <property type="term" value="F:NADP binding"/>
    <property type="evidence" value="ECO:0007669"/>
    <property type="project" value="InterPro"/>
</dbReference>
<feature type="domain" description="3-hydroxyisobutyrate dehydrogenase-like NAD-binding" evidence="6">
    <location>
        <begin position="183"/>
        <end position="304"/>
    </location>
</feature>
<dbReference type="Gene3D" id="3.40.50.720">
    <property type="entry name" value="NAD(P)-binding Rossmann-like Domain"/>
    <property type="match status" value="1"/>
</dbReference>
<dbReference type="InterPro" id="IPR006115">
    <property type="entry name" value="6PGDH_NADP-bd"/>
</dbReference>
<evidence type="ECO:0000259" key="5">
    <source>
        <dbReference type="Pfam" id="PF03446"/>
    </source>
</evidence>
<dbReference type="Proteomes" id="UP000595046">
    <property type="component" value="Chromosome"/>
</dbReference>
<proteinExistence type="inferred from homology"/>
<accession>A0A7T1TAE6</accession>
<dbReference type="PANTHER" id="PTHR43060:SF15">
    <property type="entry name" value="3-HYDROXYISOBUTYRATE DEHYDROGENASE-LIKE 1, MITOCHONDRIAL-RELATED"/>
    <property type="match status" value="1"/>
</dbReference>
<evidence type="ECO:0000256" key="4">
    <source>
        <dbReference type="PIRSR" id="PIRSR000103-1"/>
    </source>
</evidence>
<keyword evidence="8" id="KW-1185">Reference proteome</keyword>
<dbReference type="InterPro" id="IPR029154">
    <property type="entry name" value="HIBADH-like_NADP-bd"/>
</dbReference>
<dbReference type="InterPro" id="IPR008927">
    <property type="entry name" value="6-PGluconate_DH-like_C_sf"/>
</dbReference>
<dbReference type="GO" id="GO:0016491">
    <property type="term" value="F:oxidoreductase activity"/>
    <property type="evidence" value="ECO:0007669"/>
    <property type="project" value="UniProtKB-KW"/>
</dbReference>
<dbReference type="KEGG" id="sbat:G4Z16_26320"/>
<organism evidence="7 8">
    <name type="scientific">Streptomyces bathyalis</name>
    <dbReference type="NCBI Taxonomy" id="2710756"/>
    <lineage>
        <taxon>Bacteria</taxon>
        <taxon>Bacillati</taxon>
        <taxon>Actinomycetota</taxon>
        <taxon>Actinomycetes</taxon>
        <taxon>Kitasatosporales</taxon>
        <taxon>Streptomycetaceae</taxon>
        <taxon>Streptomyces</taxon>
    </lineage>
</organism>
<feature type="active site" evidence="4">
    <location>
        <position position="189"/>
    </location>
</feature>
<dbReference type="SUPFAM" id="SSF48179">
    <property type="entry name" value="6-phosphogluconate dehydrogenase C-terminal domain-like"/>
    <property type="match status" value="1"/>
</dbReference>
<dbReference type="Gene3D" id="1.10.1040.10">
    <property type="entry name" value="N-(1-d-carboxylethyl)-l-norvaline Dehydrogenase, domain 2"/>
    <property type="match status" value="1"/>
</dbReference>
<evidence type="ECO:0000259" key="6">
    <source>
        <dbReference type="Pfam" id="PF14833"/>
    </source>
</evidence>
<dbReference type="AlphaFoldDB" id="A0A7T1TAE6"/>
<dbReference type="InterPro" id="IPR036291">
    <property type="entry name" value="NAD(P)-bd_dom_sf"/>
</dbReference>
<sequence>MAEPPDAEHGAGPSVLGPGSLVGFVGLGNMGGPMAQRLAGAGFRLSLYDTRPEVTDETAALTGGTRAGSAAEAALGADAVVLMLPDSGAVGRVVEDQGLLDAMRRGSVLVDMGSSEPVRTRALAETARPLGVAVVDAPVSGGTGGAAAGTLTIMAGGAEAAVESVRPVLENLGSKVLHVGPEGAGHALKALNNLLSATHLLATCEAVLAGQAFGLEPQVMIEAINGASGRSGSTENKWPRFILGRSFDSRFALRLMLKDMRIAVGLGESTGTPGRLGAAATELWGEAAGELPSGADHTEIVRWLEQAGTSDREGSEL</sequence>
<dbReference type="RefSeq" id="WP_197353123.1">
    <property type="nucleotide sequence ID" value="NZ_CP048882.1"/>
</dbReference>
<protein>
    <submittedName>
        <fullName evidence="7">NAD(P)-dependent oxidoreductase</fullName>
    </submittedName>
</protein>
<evidence type="ECO:0000313" key="8">
    <source>
        <dbReference type="Proteomes" id="UP000595046"/>
    </source>
</evidence>
<gene>
    <name evidence="7" type="ORF">G4Z16_26320</name>
</gene>
<dbReference type="GO" id="GO:0016054">
    <property type="term" value="P:organic acid catabolic process"/>
    <property type="evidence" value="ECO:0007669"/>
    <property type="project" value="UniProtKB-ARBA"/>
</dbReference>
<dbReference type="Pfam" id="PF14833">
    <property type="entry name" value="NAD_binding_11"/>
    <property type="match status" value="1"/>
</dbReference>
<dbReference type="GO" id="GO:0051287">
    <property type="term" value="F:NAD binding"/>
    <property type="evidence" value="ECO:0007669"/>
    <property type="project" value="InterPro"/>
</dbReference>
<evidence type="ECO:0000256" key="3">
    <source>
        <dbReference type="ARBA" id="ARBA00023027"/>
    </source>
</evidence>